<accession>D6PCD3</accession>
<protein>
    <submittedName>
        <fullName evidence="1">Uncharacterized protein</fullName>
    </submittedName>
</protein>
<organism evidence="1">
    <name type="scientific">uncultured marine bacterium MedDCM-OCT-S01-C266</name>
    <dbReference type="NCBI Taxonomy" id="743047"/>
    <lineage>
        <taxon>Bacteria</taxon>
        <taxon>environmental samples</taxon>
    </lineage>
</organism>
<evidence type="ECO:0000313" key="1">
    <source>
        <dbReference type="EMBL" id="ADD93384.1"/>
    </source>
</evidence>
<reference evidence="1" key="1">
    <citation type="journal article" date="2010" name="ISME J.">
        <title>Metagenome of the Mediterranean deep chlorophyll maximum studied by direct and fosmid library 454 pyrosequencing.</title>
        <authorList>
            <person name="Ghai R."/>
            <person name="Martin-Cuadrado A.B."/>
            <person name="Molto A.G."/>
            <person name="Heredia I.G."/>
            <person name="Cabrera R."/>
            <person name="Martin J."/>
            <person name="Verdu M."/>
            <person name="Deschamps P."/>
            <person name="Moreira D."/>
            <person name="Lopez-Garcia P."/>
            <person name="Mira A."/>
            <person name="Rodriguez-Valera F."/>
        </authorList>
    </citation>
    <scope>NUCLEOTIDE SEQUENCE</scope>
</reference>
<dbReference type="EMBL" id="GU942980">
    <property type="protein sequence ID" value="ADD93384.1"/>
    <property type="molecule type" value="Genomic_DNA"/>
</dbReference>
<sequence length="98" mass="10872">MNKIHGKAIIAHHIGEITMEFKLHNSYSPIDNIPIDVFFKETDDFDDLENMTLSHCRGTVLDIGAATGTLDQLPNFFSKCKSPLNHGGQLKLDSSDIS</sequence>
<proteinExistence type="predicted"/>
<dbReference type="AlphaFoldDB" id="D6PCD3"/>
<name>D6PCD3_9BACT</name>